<feature type="transmembrane region" description="Helical" evidence="1">
    <location>
        <begin position="16"/>
        <end position="37"/>
    </location>
</feature>
<gene>
    <name evidence="2" type="ORF">AHMF7616_00454</name>
</gene>
<evidence type="ECO:0000256" key="1">
    <source>
        <dbReference type="SAM" id="Phobius"/>
    </source>
</evidence>
<accession>A0A369QE67</accession>
<dbReference type="Proteomes" id="UP000253919">
    <property type="component" value="Unassembled WGS sequence"/>
</dbReference>
<evidence type="ECO:0000313" key="2">
    <source>
        <dbReference type="EMBL" id="RDC61865.1"/>
    </source>
</evidence>
<protein>
    <submittedName>
        <fullName evidence="2">Uncharacterized protein</fullName>
    </submittedName>
</protein>
<reference evidence="2 3" key="1">
    <citation type="submission" date="2018-04" db="EMBL/GenBank/DDBJ databases">
        <title>Adhaeribacter sp. HMF7616 genome sequencing and assembly.</title>
        <authorList>
            <person name="Kang H."/>
            <person name="Kang J."/>
            <person name="Cha I."/>
            <person name="Kim H."/>
            <person name="Joh K."/>
        </authorList>
    </citation>
    <scope>NUCLEOTIDE SEQUENCE [LARGE SCALE GENOMIC DNA]</scope>
    <source>
        <strain evidence="2 3">HMF7616</strain>
    </source>
</reference>
<name>A0A369QE67_9BACT</name>
<comment type="caution">
    <text evidence="2">The sequence shown here is derived from an EMBL/GenBank/DDBJ whole genome shotgun (WGS) entry which is preliminary data.</text>
</comment>
<keyword evidence="1" id="KW-0812">Transmembrane</keyword>
<dbReference type="EMBL" id="QASA01000001">
    <property type="protein sequence ID" value="RDC61865.1"/>
    <property type="molecule type" value="Genomic_DNA"/>
</dbReference>
<dbReference type="SUPFAM" id="SSF63829">
    <property type="entry name" value="Calcium-dependent phosphotriesterase"/>
    <property type="match status" value="1"/>
</dbReference>
<keyword evidence="3" id="KW-1185">Reference proteome</keyword>
<evidence type="ECO:0000313" key="3">
    <source>
        <dbReference type="Proteomes" id="UP000253919"/>
    </source>
</evidence>
<keyword evidence="1" id="KW-1133">Transmembrane helix</keyword>
<organism evidence="2 3">
    <name type="scientific">Adhaeribacter pallidiroseus</name>
    <dbReference type="NCBI Taxonomy" id="2072847"/>
    <lineage>
        <taxon>Bacteria</taxon>
        <taxon>Pseudomonadati</taxon>
        <taxon>Bacteroidota</taxon>
        <taxon>Cytophagia</taxon>
        <taxon>Cytophagales</taxon>
        <taxon>Hymenobacteraceae</taxon>
        <taxon>Adhaeribacter</taxon>
    </lineage>
</organism>
<dbReference type="Gene3D" id="2.130.10.10">
    <property type="entry name" value="YVTN repeat-like/Quinoprotein amine dehydrogenase"/>
    <property type="match status" value="2"/>
</dbReference>
<proteinExistence type="predicted"/>
<dbReference type="InterPro" id="IPR015943">
    <property type="entry name" value="WD40/YVTN_repeat-like_dom_sf"/>
</dbReference>
<keyword evidence="1" id="KW-0472">Membrane</keyword>
<sequence>MATISIPSFYHATFSAYRFTLLLGLICFFEILSLSVCGQRGEKIKANYYTLENTGNPIDLYFSAKKTFLITTNGIYEREEKKFLKKYTARGAIICALEDDSVFWIGTPTGLLRVNKKTFKSTPVQLPFDDRQPQITTILKDYAGTIWVGAEAYGVYKLQKGTFEKVLGVFPVNAGAVTSDSSVWIGTNTGLHQWKNNQWVRYNEEGVTNFEIPDNVVDKLKVDNKNNLWAVLSEGVTVFEAKSRAFTQEGHIPAVKFIGKPNNTIYSIIYVENQGYVFATAMGLLLLPENKGQLPPLEQSSTSDIVADNQLLYSIKMPGSNSALNSSAHPLLLKTAKRSKIWLIDNQGIQVFTNKDFIKVLQEFKKIKP</sequence>
<dbReference type="AlphaFoldDB" id="A0A369QE67"/>